<sequence length="152" mass="18020">MSNKEEKEKERFSEEYIENAKTQINKLFFDRIGGLVGFSDSAEDSTNDTNTLNLNYQEREECEDDEEVTTQTVNVYSTIGINDSQSIINKTFTIKDNEAIIIDNDKNILKKEVKDNDSDYDEKEYQKIKIEYIKISKRYFELKEKRMIKKRK</sequence>
<comment type="caution">
    <text evidence="1">The sequence shown here is derived from an EMBL/GenBank/DDBJ whole genome shotgun (WGS) entry which is preliminary data.</text>
</comment>
<name>A0AAN7YT26_9MYCE</name>
<proteinExistence type="predicted"/>
<dbReference type="AlphaFoldDB" id="A0AAN7YT26"/>
<gene>
    <name evidence="1" type="ORF">RB653_005560</name>
</gene>
<accession>A0AAN7YT26</accession>
<protein>
    <submittedName>
        <fullName evidence="1">Uncharacterized protein</fullName>
    </submittedName>
</protein>
<evidence type="ECO:0000313" key="2">
    <source>
        <dbReference type="Proteomes" id="UP001344447"/>
    </source>
</evidence>
<dbReference type="EMBL" id="JAVFKY010000001">
    <property type="protein sequence ID" value="KAK5583954.1"/>
    <property type="molecule type" value="Genomic_DNA"/>
</dbReference>
<organism evidence="1 2">
    <name type="scientific">Dictyostelium firmibasis</name>
    <dbReference type="NCBI Taxonomy" id="79012"/>
    <lineage>
        <taxon>Eukaryota</taxon>
        <taxon>Amoebozoa</taxon>
        <taxon>Evosea</taxon>
        <taxon>Eumycetozoa</taxon>
        <taxon>Dictyostelia</taxon>
        <taxon>Dictyosteliales</taxon>
        <taxon>Dictyosteliaceae</taxon>
        <taxon>Dictyostelium</taxon>
    </lineage>
</organism>
<dbReference type="Proteomes" id="UP001344447">
    <property type="component" value="Unassembled WGS sequence"/>
</dbReference>
<evidence type="ECO:0000313" key="1">
    <source>
        <dbReference type="EMBL" id="KAK5583954.1"/>
    </source>
</evidence>
<keyword evidence="2" id="KW-1185">Reference proteome</keyword>
<reference evidence="1 2" key="1">
    <citation type="submission" date="2023-11" db="EMBL/GenBank/DDBJ databases">
        <title>Dfirmibasis_genome.</title>
        <authorList>
            <person name="Edelbroek B."/>
            <person name="Kjellin J."/>
            <person name="Jerlstrom-Hultqvist J."/>
            <person name="Soderbom F."/>
        </authorList>
    </citation>
    <scope>NUCLEOTIDE SEQUENCE [LARGE SCALE GENOMIC DNA]</scope>
    <source>
        <strain evidence="1 2">TNS-C-14</strain>
    </source>
</reference>